<sequence>MDLRNKAAAGAITAAALGFGLMLAPAAEAATCHSTIGACIYYNSNFAGATFWDGGGNSNTPENYGAPNWYTFSGGNGAGVYVKNNAASVYNFDTNYSVTIYYNSNNSGPSQYIKRGTGANLNATLKNNNASQCFDFYANCP</sequence>
<proteinExistence type="predicted"/>
<feature type="signal peptide" evidence="1">
    <location>
        <begin position="1"/>
        <end position="29"/>
    </location>
</feature>
<evidence type="ECO:0000313" key="3">
    <source>
        <dbReference type="Proteomes" id="UP001596183"/>
    </source>
</evidence>
<gene>
    <name evidence="2" type="ORF">ACFP2V_06405</name>
</gene>
<keyword evidence="1" id="KW-0732">Signal</keyword>
<dbReference type="Proteomes" id="UP001596183">
    <property type="component" value="Unassembled WGS sequence"/>
</dbReference>
<evidence type="ECO:0000256" key="1">
    <source>
        <dbReference type="SAM" id="SignalP"/>
    </source>
</evidence>
<accession>A0ABW0XIN9</accession>
<dbReference type="RefSeq" id="WP_381206725.1">
    <property type="nucleotide sequence ID" value="NZ_JBHSPC010000015.1"/>
</dbReference>
<reference evidence="3" key="1">
    <citation type="journal article" date="2019" name="Int. J. Syst. Evol. Microbiol.">
        <title>The Global Catalogue of Microorganisms (GCM) 10K type strain sequencing project: providing services to taxonomists for standard genome sequencing and annotation.</title>
        <authorList>
            <consortium name="The Broad Institute Genomics Platform"/>
            <consortium name="The Broad Institute Genome Sequencing Center for Infectious Disease"/>
            <person name="Wu L."/>
            <person name="Ma J."/>
        </authorList>
    </citation>
    <scope>NUCLEOTIDE SEQUENCE [LARGE SCALE GENOMIC DNA]</scope>
    <source>
        <strain evidence="3">JCM 13852</strain>
    </source>
</reference>
<dbReference type="Pfam" id="PF03995">
    <property type="entry name" value="Inhibitor_I36"/>
    <property type="match status" value="1"/>
</dbReference>
<feature type="chain" id="PRO_5047540270" evidence="1">
    <location>
        <begin position="30"/>
        <end position="141"/>
    </location>
</feature>
<comment type="caution">
    <text evidence="2">The sequence shown here is derived from an EMBL/GenBank/DDBJ whole genome shotgun (WGS) entry which is preliminary data.</text>
</comment>
<dbReference type="EMBL" id="JBHSPC010000015">
    <property type="protein sequence ID" value="MFC5669755.1"/>
    <property type="molecule type" value="Genomic_DNA"/>
</dbReference>
<evidence type="ECO:0000313" key="2">
    <source>
        <dbReference type="EMBL" id="MFC5669755.1"/>
    </source>
</evidence>
<organism evidence="2 3">
    <name type="scientific">Streptomyces incanus</name>
    <dbReference type="NCBI Taxonomy" id="887453"/>
    <lineage>
        <taxon>Bacteria</taxon>
        <taxon>Bacillati</taxon>
        <taxon>Actinomycetota</taxon>
        <taxon>Actinomycetes</taxon>
        <taxon>Kitasatosporales</taxon>
        <taxon>Streptomycetaceae</taxon>
        <taxon>Streptomyces</taxon>
    </lineage>
</organism>
<protein>
    <submittedName>
        <fullName evidence="2">Peptidase inhibitor family I36 protein</fullName>
    </submittedName>
</protein>
<keyword evidence="3" id="KW-1185">Reference proteome</keyword>
<name>A0ABW0XIN9_9ACTN</name>